<keyword evidence="1" id="KW-0812">Transmembrane</keyword>
<accession>Q9BI94</accession>
<dbReference type="FunCoup" id="Q9BI94">
    <property type="interactions" value="105"/>
</dbReference>
<dbReference type="WormBase" id="F18E3.10">
    <property type="protein sequence ID" value="CE52055"/>
    <property type="gene ID" value="WBGene00017566"/>
</dbReference>
<dbReference type="eggNOG" id="ENOG502TIJD">
    <property type="taxonomic scope" value="Eukaryota"/>
</dbReference>
<protein>
    <submittedName>
        <fullName evidence="2">Serpentine Receptor, class H</fullName>
    </submittedName>
</protein>
<feature type="transmembrane region" description="Helical" evidence="1">
    <location>
        <begin position="91"/>
        <end position="112"/>
    </location>
</feature>
<dbReference type="EMBL" id="BX284605">
    <property type="protein sequence ID" value="CCD69664.2"/>
    <property type="molecule type" value="Genomic_DNA"/>
</dbReference>
<organism evidence="2 3">
    <name type="scientific">Caenorhabditis elegans</name>
    <dbReference type="NCBI Taxonomy" id="6239"/>
    <lineage>
        <taxon>Eukaryota</taxon>
        <taxon>Metazoa</taxon>
        <taxon>Ecdysozoa</taxon>
        <taxon>Nematoda</taxon>
        <taxon>Chromadorea</taxon>
        <taxon>Rhabditida</taxon>
        <taxon>Rhabditina</taxon>
        <taxon>Rhabditomorpha</taxon>
        <taxon>Rhabditoidea</taxon>
        <taxon>Rhabditidae</taxon>
        <taxon>Peloderinae</taxon>
        <taxon>Caenorhabditis</taxon>
    </lineage>
</organism>
<keyword evidence="2" id="KW-0675">Receptor</keyword>
<dbReference type="AGR" id="WB:WBGene00017566"/>
<evidence type="ECO:0000256" key="1">
    <source>
        <dbReference type="SAM" id="Phobius"/>
    </source>
</evidence>
<proteinExistence type="predicted"/>
<dbReference type="PhylomeDB" id="Q9BI94"/>
<keyword evidence="1" id="KW-0472">Membrane</keyword>
<sequence>MQKNNIMLLHVSCSIMDIFITSGFGFSIWIPSPAGFPVELMSYIGVNSVIQAYITLSSGLAAIFSYVALFESRYNNLVRHDKSEFTRFLRALFYLTNIVFLQGCMIFIFWHMPTQKEGRMNVKKDHPCIPLSYVENPNFLHLNSPTSDTVLVTVFLMVSMINVLFIQLIYYLSYTAYYLFSGTRTVSVSTRKFQTKFFTASLLQMAIPSVSFALPIMAYMTLWANAYYDQSKFIHNAISQVICPSGIS</sequence>
<evidence type="ECO:0000313" key="4">
    <source>
        <dbReference type="WormBase" id="F18E3.10"/>
    </source>
</evidence>
<feature type="transmembrane region" description="Helical" evidence="1">
    <location>
        <begin position="50"/>
        <end position="70"/>
    </location>
</feature>
<evidence type="ECO:0000313" key="3">
    <source>
        <dbReference type="Proteomes" id="UP000001940"/>
    </source>
</evidence>
<feature type="transmembrane region" description="Helical" evidence="1">
    <location>
        <begin position="7"/>
        <end position="30"/>
    </location>
</feature>
<dbReference type="OrthoDB" id="5860897at2759"/>
<keyword evidence="3" id="KW-1185">Reference proteome</keyword>
<evidence type="ECO:0000313" key="2">
    <source>
        <dbReference type="EMBL" id="CCD69664.2"/>
    </source>
</evidence>
<dbReference type="AlphaFoldDB" id="Q9BI94"/>
<dbReference type="PaxDb" id="6239-F18E3.10"/>
<dbReference type="Pfam" id="PF10318">
    <property type="entry name" value="7TM_GPCR_Srh"/>
    <property type="match status" value="1"/>
</dbReference>
<keyword evidence="1" id="KW-1133">Transmembrane helix</keyword>
<dbReference type="STRING" id="6239.F18E3.10.1"/>
<dbReference type="Proteomes" id="UP000001940">
    <property type="component" value="Chromosome V"/>
</dbReference>
<dbReference type="InterPro" id="IPR019422">
    <property type="entry name" value="7TM_GPCR_serpentine_rcpt_Srh"/>
</dbReference>
<dbReference type="UCSC" id="F18E3.10">
    <property type="organism name" value="c. elegans"/>
</dbReference>
<name>Q9BI94_CAEEL</name>
<dbReference type="InParanoid" id="Q9BI94"/>
<feature type="transmembrane region" description="Helical" evidence="1">
    <location>
        <begin position="150"/>
        <end position="180"/>
    </location>
</feature>
<feature type="transmembrane region" description="Helical" evidence="1">
    <location>
        <begin position="201"/>
        <end position="222"/>
    </location>
</feature>
<reference evidence="2 3" key="1">
    <citation type="journal article" date="1998" name="Science">
        <title>Genome sequence of the nematode C. elegans: a platform for investigating biology.</title>
        <authorList>
            <consortium name="The C. elegans sequencing consortium"/>
            <person name="Sulson J.E."/>
            <person name="Waterston R."/>
        </authorList>
    </citation>
    <scope>NUCLEOTIDE SEQUENCE [LARGE SCALE GENOMIC DNA]</scope>
    <source>
        <strain evidence="2 3">Bristol N2</strain>
    </source>
</reference>
<dbReference type="HOGENOM" id="CLU_1181133_0_0_1"/>
<gene>
    <name evidence="2" type="ORF">CELE_F18E3.10</name>
    <name evidence="2 4" type="ORF">F18E3.10</name>
</gene>